<keyword evidence="1" id="KW-0472">Membrane</keyword>
<sequence>MFSGMFIGYIISPIVFKDEMSVTIANKELKVALTYILSGLFSVLVIQLLIIPKWFQKRYNI</sequence>
<accession>A0ABP9FZP1</accession>
<comment type="caution">
    <text evidence="2">The sequence shown here is derived from an EMBL/GenBank/DDBJ whole genome shotgun (WGS) entry which is preliminary data.</text>
</comment>
<proteinExistence type="predicted"/>
<reference evidence="3" key="1">
    <citation type="journal article" date="2019" name="Int. J. Syst. Evol. Microbiol.">
        <title>The Global Catalogue of Microorganisms (GCM) 10K type strain sequencing project: providing services to taxonomists for standard genome sequencing and annotation.</title>
        <authorList>
            <consortium name="The Broad Institute Genomics Platform"/>
            <consortium name="The Broad Institute Genome Sequencing Center for Infectious Disease"/>
            <person name="Wu L."/>
            <person name="Ma J."/>
        </authorList>
    </citation>
    <scope>NUCLEOTIDE SEQUENCE [LARGE SCALE GENOMIC DNA]</scope>
    <source>
        <strain evidence="3">JCM 18283</strain>
    </source>
</reference>
<evidence type="ECO:0000313" key="3">
    <source>
        <dbReference type="Proteomes" id="UP001501436"/>
    </source>
</evidence>
<protein>
    <submittedName>
        <fullName evidence="2">Uncharacterized protein</fullName>
    </submittedName>
</protein>
<keyword evidence="1" id="KW-1133">Transmembrane helix</keyword>
<keyword evidence="1" id="KW-0812">Transmembrane</keyword>
<name>A0ABP9FZP1_9SPHI</name>
<keyword evidence="3" id="KW-1185">Reference proteome</keyword>
<gene>
    <name evidence="2" type="ORF">GCM10023313_29910</name>
</gene>
<dbReference type="Proteomes" id="UP001501436">
    <property type="component" value="Unassembled WGS sequence"/>
</dbReference>
<evidence type="ECO:0000313" key="2">
    <source>
        <dbReference type="EMBL" id="GAA4923652.1"/>
    </source>
</evidence>
<organism evidence="2 3">
    <name type="scientific">Mucilaginibacter defluvii</name>
    <dbReference type="NCBI Taxonomy" id="1196019"/>
    <lineage>
        <taxon>Bacteria</taxon>
        <taxon>Pseudomonadati</taxon>
        <taxon>Bacteroidota</taxon>
        <taxon>Sphingobacteriia</taxon>
        <taxon>Sphingobacteriales</taxon>
        <taxon>Sphingobacteriaceae</taxon>
        <taxon>Mucilaginibacter</taxon>
    </lineage>
</organism>
<feature type="transmembrane region" description="Helical" evidence="1">
    <location>
        <begin position="32"/>
        <end position="51"/>
    </location>
</feature>
<evidence type="ECO:0000256" key="1">
    <source>
        <dbReference type="SAM" id="Phobius"/>
    </source>
</evidence>
<dbReference type="EMBL" id="BAABJI010000002">
    <property type="protein sequence ID" value="GAA4923652.1"/>
    <property type="molecule type" value="Genomic_DNA"/>
</dbReference>